<dbReference type="EMBL" id="LQOJ01000040">
    <property type="protein sequence ID" value="ORV02647.1"/>
    <property type="molecule type" value="Genomic_DNA"/>
</dbReference>
<dbReference type="InterPro" id="IPR012349">
    <property type="entry name" value="Split_barrel_FMN-bd"/>
</dbReference>
<dbReference type="Proteomes" id="UP000193484">
    <property type="component" value="Unassembled WGS sequence"/>
</dbReference>
<reference evidence="1 2" key="1">
    <citation type="submission" date="2016-01" db="EMBL/GenBank/DDBJ databases">
        <title>The new phylogeny of the genus Mycobacterium.</title>
        <authorList>
            <person name="Tarcisio F."/>
            <person name="Conor M."/>
            <person name="Antonella G."/>
            <person name="Elisabetta G."/>
            <person name="Giulia F.S."/>
            <person name="Sara T."/>
            <person name="Anna F."/>
            <person name="Clotilde B."/>
            <person name="Roberto B."/>
            <person name="Veronica D.S."/>
            <person name="Fabio R."/>
            <person name="Monica P."/>
            <person name="Olivier J."/>
            <person name="Enrico T."/>
            <person name="Nicola S."/>
        </authorList>
    </citation>
    <scope>NUCLEOTIDE SEQUENCE [LARGE SCALE GENOMIC DNA]</scope>
    <source>
        <strain evidence="1 2">DSM 44179</strain>
    </source>
</reference>
<dbReference type="STRING" id="1793.AWC04_12055"/>
<proteinExistence type="predicted"/>
<evidence type="ECO:0000313" key="2">
    <source>
        <dbReference type="Proteomes" id="UP000193484"/>
    </source>
</evidence>
<dbReference type="RefSeq" id="WP_085096426.1">
    <property type="nucleotide sequence ID" value="NZ_AP022603.1"/>
</dbReference>
<organism evidence="1 2">
    <name type="scientific">Mycolicibacterium fallax</name>
    <name type="common">Mycobacterium fallax</name>
    <dbReference type="NCBI Taxonomy" id="1793"/>
    <lineage>
        <taxon>Bacteria</taxon>
        <taxon>Bacillati</taxon>
        <taxon>Actinomycetota</taxon>
        <taxon>Actinomycetes</taxon>
        <taxon>Mycobacteriales</taxon>
        <taxon>Mycobacteriaceae</taxon>
        <taxon>Mycolicibacterium</taxon>
    </lineage>
</organism>
<gene>
    <name evidence="1" type="ORF">AWC04_12055</name>
</gene>
<dbReference type="SUPFAM" id="SSF50475">
    <property type="entry name" value="FMN-binding split barrel"/>
    <property type="match status" value="1"/>
</dbReference>
<comment type="caution">
    <text evidence="1">The sequence shown here is derived from an EMBL/GenBank/DDBJ whole genome shotgun (WGS) entry which is preliminary data.</text>
</comment>
<evidence type="ECO:0000313" key="1">
    <source>
        <dbReference type="EMBL" id="ORV02647.1"/>
    </source>
</evidence>
<keyword evidence="2" id="KW-1185">Reference proteome</keyword>
<dbReference type="OrthoDB" id="8907583at2"/>
<accession>A0A1X1RBN1</accession>
<sequence length="126" mass="13432">MSSVDLERLANALPDYDQAFLVTVGDDHLPHSVMVDPVLVDGVFDVGAFGGHTATNIAGHPMVTLLWPPRQPGGYALMVDGRAEPAADTLRVVPTKALLHRRAEPAAVADSGCLHDCVVFKVRAPR</sequence>
<dbReference type="AlphaFoldDB" id="A0A1X1RBN1"/>
<protein>
    <submittedName>
        <fullName evidence="1">Uncharacterized protein</fullName>
    </submittedName>
</protein>
<name>A0A1X1RBN1_MYCFA</name>
<dbReference type="Gene3D" id="2.30.110.10">
    <property type="entry name" value="Electron Transport, Fmn-binding Protein, Chain A"/>
    <property type="match status" value="1"/>
</dbReference>